<sequence>MKREEPDSLGLYSSVFGDCPFTNDALLKRIEGEFLRARVKANEDLSFNITVNTMCMDIESKGGDNRGTAVSYEIRFGTIMPTGGFVLYETPNYGSMLIGGNGTDSSQFFISSITNSVEDALTDYLKANF</sequence>
<dbReference type="Proteomes" id="UP000002275">
    <property type="component" value="Chromosome I"/>
</dbReference>
<proteinExistence type="predicted"/>
<name>A0A3Q0L5N8_VIBVU</name>
<accession>A0A3Q0L5N8</accession>
<dbReference type="EMBL" id="AE016795">
    <property type="protein sequence ID" value="AAO10786.1"/>
    <property type="molecule type" value="Genomic_DNA"/>
</dbReference>
<protein>
    <submittedName>
        <fullName evidence="1">Uncharacterized protein</fullName>
    </submittedName>
</protein>
<dbReference type="AlphaFoldDB" id="A0A3Q0L5N8"/>
<reference evidence="1 2" key="2">
    <citation type="journal article" date="2003" name="Infect. Immun.">
        <title>Characterization and pathogenic significance of Vibrio vulnificus antigens preferentially expressed in septicemic patients.</title>
        <authorList>
            <person name="Kim Y.R."/>
            <person name="Lee S.E."/>
            <person name="Kim C.M."/>
            <person name="Kim S.Y."/>
            <person name="Shin E.K."/>
            <person name="Shin D.H."/>
            <person name="Chung S.S."/>
            <person name="Choy H.E."/>
            <person name="Progulske-Fox A."/>
            <person name="Hillman J.D."/>
            <person name="Handfield M."/>
            <person name="Rhee J.H."/>
        </authorList>
    </citation>
    <scope>NUCLEOTIDE SEQUENCE [LARGE SCALE GENOMIC DNA]</scope>
    <source>
        <strain evidence="1 2">CMCP6</strain>
    </source>
</reference>
<dbReference type="KEGG" id="vvu:VV1_2412"/>
<evidence type="ECO:0000313" key="1">
    <source>
        <dbReference type="EMBL" id="AAO10786.1"/>
    </source>
</evidence>
<reference evidence="2" key="1">
    <citation type="submission" date="2002-12" db="EMBL/GenBank/DDBJ databases">
        <title>Complete genome sequence of Vibrio vulnificus CMCP6.</title>
        <authorList>
            <person name="Rhee J.H."/>
            <person name="Kim S.Y."/>
            <person name="Chung S.S."/>
            <person name="Kim J.J."/>
            <person name="Moon Y.H."/>
            <person name="Jeong H."/>
            <person name="Choy H.E."/>
        </authorList>
    </citation>
    <scope>NUCLEOTIDE SEQUENCE [LARGE SCALE GENOMIC DNA]</scope>
    <source>
        <strain evidence="2">CMCP6</strain>
    </source>
</reference>
<organism evidence="1 2">
    <name type="scientific">Vibrio vulnificus (strain CMCP6)</name>
    <dbReference type="NCBI Taxonomy" id="216895"/>
    <lineage>
        <taxon>Bacteria</taxon>
        <taxon>Pseudomonadati</taxon>
        <taxon>Pseudomonadota</taxon>
        <taxon>Gammaproteobacteria</taxon>
        <taxon>Vibrionales</taxon>
        <taxon>Vibrionaceae</taxon>
        <taxon>Vibrio</taxon>
    </lineage>
</organism>
<reference evidence="1 2" key="3">
    <citation type="journal article" date="2011" name="Mol. Syst. Biol.">
        <title>Integrative genome-scale metabolic analysis of Vibrio vulnificus for drug targeting and discovery.</title>
        <authorList>
            <person name="Kim H.U."/>
            <person name="Kim S.Y."/>
            <person name="Jeong H."/>
            <person name="Kim T.Y."/>
            <person name="Kim J.J."/>
            <person name="Choy H.E."/>
            <person name="Yi K.Y."/>
            <person name="Rhee J.H."/>
            <person name="Lee S.Y."/>
        </authorList>
    </citation>
    <scope>NUCLEOTIDE SEQUENCE [LARGE SCALE GENOMIC DNA]</scope>
    <source>
        <strain evidence="1 2">CMCP6</strain>
    </source>
</reference>
<evidence type="ECO:0000313" key="2">
    <source>
        <dbReference type="Proteomes" id="UP000002275"/>
    </source>
</evidence>
<gene>
    <name evidence="1" type="ordered locus">VV1_2412</name>
</gene>